<proteinExistence type="predicted"/>
<evidence type="ECO:0000313" key="3">
    <source>
        <dbReference type="Proteomes" id="UP000694569"/>
    </source>
</evidence>
<dbReference type="AlphaFoldDB" id="A0A8C5MIU5"/>
<dbReference type="PANTHER" id="PTHR19446">
    <property type="entry name" value="REVERSE TRANSCRIPTASES"/>
    <property type="match status" value="1"/>
</dbReference>
<organism evidence="2 3">
    <name type="scientific">Leptobrachium leishanense</name>
    <name type="common">Leishan spiny toad</name>
    <dbReference type="NCBI Taxonomy" id="445787"/>
    <lineage>
        <taxon>Eukaryota</taxon>
        <taxon>Metazoa</taxon>
        <taxon>Chordata</taxon>
        <taxon>Craniata</taxon>
        <taxon>Vertebrata</taxon>
        <taxon>Euteleostomi</taxon>
        <taxon>Amphibia</taxon>
        <taxon>Batrachia</taxon>
        <taxon>Anura</taxon>
        <taxon>Pelobatoidea</taxon>
        <taxon>Megophryidae</taxon>
        <taxon>Leptobrachium</taxon>
    </lineage>
</organism>
<protein>
    <recommendedName>
        <fullName evidence="1">Reverse transcriptase domain-containing protein</fullName>
    </recommendedName>
</protein>
<dbReference type="InterPro" id="IPR000477">
    <property type="entry name" value="RT_dom"/>
</dbReference>
<sequence length="307" mass="33470">MPPEMLQATIVTLPKPGKPPTSCANFRPISLLNVDAKLYAKLLASRIAPLLPILISAEQTGFIPGRQTCDNTRRFYNIIDIAYRTNMSGLLLALDAEKAFDRLLWGYMRMALESFGFPALFINSIMSLYSSPTVKVLASGFLSSSFSITNGTRQGCPLSPLIFVLALEPLALRIRRDPSISGISTPDGVHKLAMFADDILFFLTSPETSLPSLISQLTSYGLVSYYKNNVSKAQALPLHVDNSSLSTVRASYPFDWRTTSLTTSMRRTRSARPPHGCWCAEDALSASSLWGQRSAGFRPIAGPPGAG</sequence>
<dbReference type="CDD" id="cd01650">
    <property type="entry name" value="RT_nLTR_like"/>
    <property type="match status" value="1"/>
</dbReference>
<keyword evidence="3" id="KW-1185">Reference proteome</keyword>
<dbReference type="Proteomes" id="UP000694569">
    <property type="component" value="Unplaced"/>
</dbReference>
<name>A0A8C5MIU5_9ANUR</name>
<evidence type="ECO:0000313" key="2">
    <source>
        <dbReference type="Ensembl" id="ENSLLEP00000013838.1"/>
    </source>
</evidence>
<dbReference type="OrthoDB" id="9908259at2759"/>
<accession>A0A8C5MIU5</accession>
<dbReference type="Ensembl" id="ENSLLET00000014373.1">
    <property type="protein sequence ID" value="ENSLLEP00000013838.1"/>
    <property type="gene ID" value="ENSLLEG00000008764.1"/>
</dbReference>
<dbReference type="GeneTree" id="ENSGT00940000163630"/>
<dbReference type="PROSITE" id="PS50878">
    <property type="entry name" value="RT_POL"/>
    <property type="match status" value="1"/>
</dbReference>
<reference evidence="2" key="2">
    <citation type="submission" date="2025-09" db="UniProtKB">
        <authorList>
            <consortium name="Ensembl"/>
        </authorList>
    </citation>
    <scope>IDENTIFICATION</scope>
</reference>
<dbReference type="Pfam" id="PF00078">
    <property type="entry name" value="RVT_1"/>
    <property type="match status" value="1"/>
</dbReference>
<dbReference type="InterPro" id="IPR043502">
    <property type="entry name" value="DNA/RNA_pol_sf"/>
</dbReference>
<reference evidence="2" key="1">
    <citation type="submission" date="2025-08" db="UniProtKB">
        <authorList>
            <consortium name="Ensembl"/>
        </authorList>
    </citation>
    <scope>IDENTIFICATION</scope>
</reference>
<evidence type="ECO:0000259" key="1">
    <source>
        <dbReference type="PROSITE" id="PS50878"/>
    </source>
</evidence>
<dbReference type="SUPFAM" id="SSF56672">
    <property type="entry name" value="DNA/RNA polymerases"/>
    <property type="match status" value="1"/>
</dbReference>
<feature type="domain" description="Reverse transcriptase" evidence="1">
    <location>
        <begin position="1"/>
        <end position="261"/>
    </location>
</feature>